<name>A0ACC0VEF5_9HYPO</name>
<evidence type="ECO:0000313" key="2">
    <source>
        <dbReference type="Proteomes" id="UP001163324"/>
    </source>
</evidence>
<organism evidence="1 2">
    <name type="scientific">Trichothecium roseum</name>
    <dbReference type="NCBI Taxonomy" id="47278"/>
    <lineage>
        <taxon>Eukaryota</taxon>
        <taxon>Fungi</taxon>
        <taxon>Dikarya</taxon>
        <taxon>Ascomycota</taxon>
        <taxon>Pezizomycotina</taxon>
        <taxon>Sordariomycetes</taxon>
        <taxon>Hypocreomycetidae</taxon>
        <taxon>Hypocreales</taxon>
        <taxon>Hypocreales incertae sedis</taxon>
        <taxon>Trichothecium</taxon>
    </lineage>
</organism>
<proteinExistence type="predicted"/>
<reference evidence="1" key="1">
    <citation type="submission" date="2022-10" db="EMBL/GenBank/DDBJ databases">
        <title>Complete Genome of Trichothecium roseum strain YXFP-22015, a Plant Pathogen Isolated from Citrus.</title>
        <authorList>
            <person name="Wang Y."/>
            <person name="Zhu L."/>
        </authorList>
    </citation>
    <scope>NUCLEOTIDE SEQUENCE</scope>
    <source>
        <strain evidence="1">YXFP-22015</strain>
    </source>
</reference>
<keyword evidence="2" id="KW-1185">Reference proteome</keyword>
<dbReference type="EMBL" id="CM047940">
    <property type="protein sequence ID" value="KAI9904810.1"/>
    <property type="molecule type" value="Genomic_DNA"/>
</dbReference>
<dbReference type="Proteomes" id="UP001163324">
    <property type="component" value="Chromosome 1"/>
</dbReference>
<accession>A0ACC0VEF5</accession>
<sequence>MSLPKPSSLSVLDDSCSVIHDNTLYSYSPEGFVSLRLEEGEEWKELDGGESVTGAACVGSDAAFYVVGGSGGSTEYLGLQKYDYGSGEWSAITPPGGNQILKNRQWHGATYIAANDKIFVYAGTVTGAQGRSEETFTVAASEPYTIDGFNSAGAPTGVDPILLPWEGSDAVMLGGDPGNTQVWLFNADAGWRNFGATLAGPVLSDPATQQATLVNGDDGSKNLLVFDMAASPNSVSRVVLRDGNGQPVMNSAPVEKRQLTQDDWPSYNDTLAPSSTRTNFALAQGDDGTVVLSGGNDQEPLSIFDTKENSWVDPEDILLDQTQTTTSSSSATSSTATSTSASASTSATTSASTSSFTSSSTTVSSSATSEATPTSTESVAPFSSDGDKSDSDDGLSSMAILGITLGTIFGFILILAAILFWIRRRKKRQYHSEAAKPRGTPSDEKDPSAFANIVNKPPPSPGNFRGHRPQASAESFSSMAILMGRMGQQKSGGVRKGSVDTVGSAPESFHKQFKSTISKPVPQAQRQPEFAGQDEKGVAFDPSVASPVPRPRNTNNNAEPDDPTRRSSGWNKYWSGGSALQILGFGGNKRNTMASDRSSRYSQGTEVMQQNPRVTQDSATVPPLNFEGRAQVNSVNSGSPVVSSGYPQDGSLKEGMAGKIERPISRVSSSGYSSGVPESVNEMWDPTSGDKPWGSERAPSSAYASSAFQYGTPLAPSNAGARAPPSGSGVSTQPQLSMASKSSDMSWLNLGDQKQNESRF</sequence>
<evidence type="ECO:0000313" key="1">
    <source>
        <dbReference type="EMBL" id="KAI9904810.1"/>
    </source>
</evidence>
<gene>
    <name evidence="1" type="ORF">N3K66_001339</name>
</gene>
<protein>
    <submittedName>
        <fullName evidence="1">Uncharacterized protein</fullName>
    </submittedName>
</protein>
<comment type="caution">
    <text evidence="1">The sequence shown here is derived from an EMBL/GenBank/DDBJ whole genome shotgun (WGS) entry which is preliminary data.</text>
</comment>